<dbReference type="PROSITE" id="PS01159">
    <property type="entry name" value="WW_DOMAIN_1"/>
    <property type="match status" value="1"/>
</dbReference>
<dbReference type="Pfam" id="PF00397">
    <property type="entry name" value="WW"/>
    <property type="match status" value="1"/>
</dbReference>
<protein>
    <submittedName>
        <fullName evidence="3">WW domain containing protein</fullName>
    </submittedName>
</protein>
<feature type="compositionally biased region" description="Basic and acidic residues" evidence="1">
    <location>
        <begin position="62"/>
        <end position="71"/>
    </location>
</feature>
<dbReference type="PROSITE" id="PS50020">
    <property type="entry name" value="WW_DOMAIN_2"/>
    <property type="match status" value="1"/>
</dbReference>
<dbReference type="CDD" id="cd00201">
    <property type="entry name" value="WW"/>
    <property type="match status" value="1"/>
</dbReference>
<proteinExistence type="predicted"/>
<dbReference type="Proteomes" id="UP000030665">
    <property type="component" value="Unassembled WGS sequence"/>
</dbReference>
<dbReference type="OrthoDB" id="10072039at2759"/>
<sequence length="345" mass="38315">MSSPSVIKQTDIGVDTKPTGESNSSSMTWRTCVSSSGRLYYYNESTGLSQWKKPAELGSSQKKQDKIRKEQVSVGQEGSVDVTVGSNHRQEANMPEKEKSSQVPIKSDALTDRENLASTLVNMALQSKLDLHAPDVLTKALSLLGKESAETLNKVDSSNAEASYPASDERLVDCRKTVPSQSFESGVNQHLSPEISYLPKYQTPQPASANSGQSVPSSSYARSRQGNLTDHLFMKRPLPNSLLDIDDNIQVPEVLRNLMNEESISYINSALEYLPPDNMLIEADHLSLERQRVDFQLCYNRVKLMELMQKQRALEAEIAVLREKIAFDDFVASGRKKAKLSPQNC</sequence>
<evidence type="ECO:0000313" key="3">
    <source>
        <dbReference type="EMBL" id="CDW55013.1"/>
    </source>
</evidence>
<dbReference type="AlphaFoldDB" id="A0A077Z5T5"/>
<feature type="domain" description="WW" evidence="2">
    <location>
        <begin position="29"/>
        <end position="56"/>
    </location>
</feature>
<feature type="region of interest" description="Disordered" evidence="1">
    <location>
        <begin position="199"/>
        <end position="222"/>
    </location>
</feature>
<dbReference type="InterPro" id="IPR001202">
    <property type="entry name" value="WW_dom"/>
</dbReference>
<keyword evidence="4" id="KW-1185">Reference proteome</keyword>
<evidence type="ECO:0000259" key="2">
    <source>
        <dbReference type="PROSITE" id="PS50020"/>
    </source>
</evidence>
<dbReference type="SUPFAM" id="SSF51045">
    <property type="entry name" value="WW domain"/>
    <property type="match status" value="1"/>
</dbReference>
<evidence type="ECO:0000313" key="4">
    <source>
        <dbReference type="Proteomes" id="UP000030665"/>
    </source>
</evidence>
<reference evidence="3" key="1">
    <citation type="submission" date="2014-01" db="EMBL/GenBank/DDBJ databases">
        <authorList>
            <person name="Aslett M."/>
        </authorList>
    </citation>
    <scope>NUCLEOTIDE SEQUENCE</scope>
</reference>
<name>A0A077Z5T5_TRITR</name>
<dbReference type="EMBL" id="HG805931">
    <property type="protein sequence ID" value="CDW55013.1"/>
    <property type="molecule type" value="Genomic_DNA"/>
</dbReference>
<organism evidence="3 4">
    <name type="scientific">Trichuris trichiura</name>
    <name type="common">Whipworm</name>
    <name type="synonym">Trichocephalus trichiurus</name>
    <dbReference type="NCBI Taxonomy" id="36087"/>
    <lineage>
        <taxon>Eukaryota</taxon>
        <taxon>Metazoa</taxon>
        <taxon>Ecdysozoa</taxon>
        <taxon>Nematoda</taxon>
        <taxon>Enoplea</taxon>
        <taxon>Dorylaimia</taxon>
        <taxon>Trichinellida</taxon>
        <taxon>Trichuridae</taxon>
        <taxon>Trichuris</taxon>
    </lineage>
</organism>
<gene>
    <name evidence="3" type="ORF">TTRE_0000328401</name>
</gene>
<feature type="compositionally biased region" description="Polar residues" evidence="1">
    <location>
        <begin position="19"/>
        <end position="29"/>
    </location>
</feature>
<accession>A0A077Z5T5</accession>
<feature type="compositionally biased region" description="Basic and acidic residues" evidence="1">
    <location>
        <begin position="88"/>
        <end position="100"/>
    </location>
</feature>
<dbReference type="InterPro" id="IPR036020">
    <property type="entry name" value="WW_dom_sf"/>
</dbReference>
<feature type="region of interest" description="Disordered" evidence="1">
    <location>
        <begin position="1"/>
        <end position="29"/>
    </location>
</feature>
<feature type="region of interest" description="Disordered" evidence="1">
    <location>
        <begin position="51"/>
        <end position="104"/>
    </location>
</feature>
<dbReference type="Gene3D" id="2.20.70.10">
    <property type="match status" value="1"/>
</dbReference>
<reference evidence="3" key="2">
    <citation type="submission" date="2014-03" db="EMBL/GenBank/DDBJ databases">
        <title>The whipworm genome and dual-species transcriptomics of an intimate host-pathogen interaction.</title>
        <authorList>
            <person name="Foth B.J."/>
            <person name="Tsai I.J."/>
            <person name="Reid A.J."/>
            <person name="Bancroft A.J."/>
            <person name="Nichol S."/>
            <person name="Tracey A."/>
            <person name="Holroyd N."/>
            <person name="Cotton J.A."/>
            <person name="Stanley E.J."/>
            <person name="Zarowiecki M."/>
            <person name="Liu J.Z."/>
            <person name="Huckvale T."/>
            <person name="Cooper P.J."/>
            <person name="Grencis R.K."/>
            <person name="Berriman M."/>
        </authorList>
    </citation>
    <scope>NUCLEOTIDE SEQUENCE [LARGE SCALE GENOMIC DNA]</scope>
</reference>
<evidence type="ECO:0000256" key="1">
    <source>
        <dbReference type="SAM" id="MobiDB-lite"/>
    </source>
</evidence>
<feature type="compositionally biased region" description="Polar residues" evidence="1">
    <location>
        <begin position="202"/>
        <end position="222"/>
    </location>
</feature>